<dbReference type="PROSITE" id="PS00092">
    <property type="entry name" value="N6_MTASE"/>
    <property type="match status" value="1"/>
</dbReference>
<dbReference type="PANTHER" id="PTHR43542">
    <property type="entry name" value="METHYLTRANSFERASE"/>
    <property type="match status" value="1"/>
</dbReference>
<protein>
    <recommendedName>
        <fullName evidence="4 8">Ribosomal RNA small subunit methyltransferase D</fullName>
        <ecNumber evidence="3 8">2.1.1.171</ecNumber>
    </recommendedName>
</protein>
<comment type="function">
    <text evidence="1 8">Specifically methylates the guanine in position 966 of 16S rRNA in the assembled 30S particle.</text>
</comment>
<dbReference type="GO" id="GO:0003676">
    <property type="term" value="F:nucleic acid binding"/>
    <property type="evidence" value="ECO:0007669"/>
    <property type="project" value="InterPro"/>
</dbReference>
<dbReference type="EC" id="2.1.1.171" evidence="3 8"/>
<dbReference type="Pfam" id="PF03602">
    <property type="entry name" value="Cons_hypoth95"/>
    <property type="match status" value="1"/>
</dbReference>
<evidence type="ECO:0000256" key="8">
    <source>
        <dbReference type="PIRNR" id="PIRNR004553"/>
    </source>
</evidence>
<comment type="similarity">
    <text evidence="2 8">Belongs to the methyltransferase superfamily. RsmD family.</text>
</comment>
<dbReference type="STRING" id="288004.AL038_12810"/>
<dbReference type="PIRSF" id="PIRSF004553">
    <property type="entry name" value="CHP00095"/>
    <property type="match status" value="1"/>
</dbReference>
<dbReference type="InterPro" id="IPR004398">
    <property type="entry name" value="RNA_MeTrfase_RsmD"/>
</dbReference>
<dbReference type="Proteomes" id="UP000234271">
    <property type="component" value="Chromosome"/>
</dbReference>
<gene>
    <name evidence="9" type="primary">rsmD</name>
    <name evidence="9" type="ORF">BLE401_11460</name>
</gene>
<dbReference type="SUPFAM" id="SSF53335">
    <property type="entry name" value="S-adenosyl-L-methionine-dependent methyltransferases"/>
    <property type="match status" value="1"/>
</dbReference>
<dbReference type="EMBL" id="CP018889">
    <property type="protein sequence ID" value="AUI69250.1"/>
    <property type="molecule type" value="Genomic_DNA"/>
</dbReference>
<evidence type="ECO:0000256" key="3">
    <source>
        <dbReference type="ARBA" id="ARBA00012141"/>
    </source>
</evidence>
<dbReference type="NCBIfam" id="TIGR00095">
    <property type="entry name" value="16S rRNA (guanine(966)-N(2))-methyltransferase RsmD"/>
    <property type="match status" value="1"/>
</dbReference>
<dbReference type="CDD" id="cd02440">
    <property type="entry name" value="AdoMet_MTases"/>
    <property type="match status" value="1"/>
</dbReference>
<dbReference type="AlphaFoldDB" id="A0A2N9YFJ5"/>
<name>A0A2N9YFJ5_9GAMM</name>
<dbReference type="GO" id="GO:0052913">
    <property type="term" value="F:16S rRNA (guanine(966)-N(2))-methyltransferase activity"/>
    <property type="evidence" value="ECO:0007669"/>
    <property type="project" value="UniProtKB-EC"/>
</dbReference>
<dbReference type="InterPro" id="IPR029063">
    <property type="entry name" value="SAM-dependent_MTases_sf"/>
</dbReference>
<evidence type="ECO:0000313" key="10">
    <source>
        <dbReference type="Proteomes" id="UP000234271"/>
    </source>
</evidence>
<reference evidence="10" key="1">
    <citation type="submission" date="2016-12" db="EMBL/GenBank/DDBJ databases">
        <title>Complete Genome Sequence of Beggiatoa leptomitiformis D-401.</title>
        <authorList>
            <person name="Fomenkov A."/>
            <person name="Vincze T."/>
            <person name="Grabovich M."/>
            <person name="Anton B.P."/>
            <person name="Dubinina G."/>
            <person name="Orlova M."/>
            <person name="Belousova E."/>
            <person name="Roberts R.J."/>
        </authorList>
    </citation>
    <scope>NUCLEOTIDE SEQUENCE [LARGE SCALE GENOMIC DNA]</scope>
    <source>
        <strain evidence="10">D-401</strain>
    </source>
</reference>
<keyword evidence="8" id="KW-0949">S-adenosyl-L-methionine</keyword>
<proteinExistence type="inferred from homology"/>
<comment type="catalytic activity">
    <reaction evidence="7 8">
        <text>guanosine(966) in 16S rRNA + S-adenosyl-L-methionine = N(2)-methylguanosine(966) in 16S rRNA + S-adenosyl-L-homocysteine + H(+)</text>
        <dbReference type="Rhea" id="RHEA:23548"/>
        <dbReference type="Rhea" id="RHEA-COMP:10211"/>
        <dbReference type="Rhea" id="RHEA-COMP:10212"/>
        <dbReference type="ChEBI" id="CHEBI:15378"/>
        <dbReference type="ChEBI" id="CHEBI:57856"/>
        <dbReference type="ChEBI" id="CHEBI:59789"/>
        <dbReference type="ChEBI" id="CHEBI:74269"/>
        <dbReference type="ChEBI" id="CHEBI:74481"/>
        <dbReference type="EC" id="2.1.1.171"/>
    </reaction>
</comment>
<dbReference type="OrthoDB" id="9803017at2"/>
<dbReference type="KEGG" id="blep:AL038_12810"/>
<keyword evidence="6 8" id="KW-0808">Transferase</keyword>
<keyword evidence="5 8" id="KW-0489">Methyltransferase</keyword>
<sequence length="192" mass="21383">MAKLTMTAHKQPTGKIRIIAGEWRGRKLSVLDKPDLRPTADRVRETLFNWLALRLPASRCLDLFAGTGALGFEAASRGAQSVVLVERERDIVHHLQQQASVFNAKQVEVIQADALRYLANQPTPFNIVFLDPPFSSDVLTSCLQTLTNGWLAPNALLYIEQSRETVMPDLPQGSTLIKQLMTKQVCASLIQF</sequence>
<accession>A0A2N9YFJ5</accession>
<dbReference type="PANTHER" id="PTHR43542:SF1">
    <property type="entry name" value="METHYLTRANSFERASE"/>
    <property type="match status" value="1"/>
</dbReference>
<evidence type="ECO:0000256" key="1">
    <source>
        <dbReference type="ARBA" id="ARBA00002649"/>
    </source>
</evidence>
<dbReference type="InterPro" id="IPR002052">
    <property type="entry name" value="DNA_methylase_N6_adenine_CS"/>
</dbReference>
<evidence type="ECO:0000256" key="4">
    <source>
        <dbReference type="ARBA" id="ARBA00013682"/>
    </source>
</evidence>
<evidence type="ECO:0000256" key="5">
    <source>
        <dbReference type="ARBA" id="ARBA00022603"/>
    </source>
</evidence>
<evidence type="ECO:0000313" key="9">
    <source>
        <dbReference type="EMBL" id="AUI69250.1"/>
    </source>
</evidence>
<evidence type="ECO:0000256" key="6">
    <source>
        <dbReference type="ARBA" id="ARBA00022679"/>
    </source>
</evidence>
<evidence type="ECO:0000256" key="2">
    <source>
        <dbReference type="ARBA" id="ARBA00005269"/>
    </source>
</evidence>
<dbReference type="Gene3D" id="3.40.50.150">
    <property type="entry name" value="Vaccinia Virus protein VP39"/>
    <property type="match status" value="1"/>
</dbReference>
<organism evidence="9 10">
    <name type="scientific">Beggiatoa leptomitoformis</name>
    <dbReference type="NCBI Taxonomy" id="288004"/>
    <lineage>
        <taxon>Bacteria</taxon>
        <taxon>Pseudomonadati</taxon>
        <taxon>Pseudomonadota</taxon>
        <taxon>Gammaproteobacteria</taxon>
        <taxon>Thiotrichales</taxon>
        <taxon>Thiotrichaceae</taxon>
        <taxon>Beggiatoa</taxon>
    </lineage>
</organism>
<evidence type="ECO:0000256" key="7">
    <source>
        <dbReference type="ARBA" id="ARBA00048326"/>
    </source>
</evidence>
<keyword evidence="8" id="KW-0698">rRNA processing</keyword>
<keyword evidence="10" id="KW-1185">Reference proteome</keyword>